<feature type="transmembrane region" description="Helical" evidence="1">
    <location>
        <begin position="26"/>
        <end position="48"/>
    </location>
</feature>
<feature type="transmembrane region" description="Helical" evidence="1">
    <location>
        <begin position="205"/>
        <end position="224"/>
    </location>
</feature>
<keyword evidence="1" id="KW-0812">Transmembrane</keyword>
<dbReference type="PANTHER" id="PTHR36833">
    <property type="entry name" value="SLR0610 PROTEIN-RELATED"/>
    <property type="match status" value="1"/>
</dbReference>
<name>A0A285I1K2_9FIRM</name>
<evidence type="ECO:0000313" key="3">
    <source>
        <dbReference type="Proteomes" id="UP000219573"/>
    </source>
</evidence>
<evidence type="ECO:0000256" key="1">
    <source>
        <dbReference type="SAM" id="Phobius"/>
    </source>
</evidence>
<feature type="transmembrane region" description="Helical" evidence="1">
    <location>
        <begin position="96"/>
        <end position="113"/>
    </location>
</feature>
<evidence type="ECO:0000313" key="2">
    <source>
        <dbReference type="EMBL" id="SNY40821.1"/>
    </source>
</evidence>
<dbReference type="Proteomes" id="UP000219573">
    <property type="component" value="Unassembled WGS sequence"/>
</dbReference>
<feature type="transmembrane region" description="Helical" evidence="1">
    <location>
        <begin position="63"/>
        <end position="84"/>
    </location>
</feature>
<gene>
    <name evidence="2" type="ORF">SAMN06265827_12749</name>
</gene>
<feature type="transmembrane region" description="Helical" evidence="1">
    <location>
        <begin position="149"/>
        <end position="172"/>
    </location>
</feature>
<dbReference type="RefSeq" id="WP_097019009.1">
    <property type="nucleotide sequence ID" value="NZ_OBDZ01000027.1"/>
</dbReference>
<keyword evidence="1" id="KW-0472">Membrane</keyword>
<dbReference type="EMBL" id="OBDZ01000027">
    <property type="protein sequence ID" value="SNY40821.1"/>
    <property type="molecule type" value="Genomic_DNA"/>
</dbReference>
<proteinExistence type="predicted"/>
<feature type="transmembrane region" description="Helical" evidence="1">
    <location>
        <begin position="119"/>
        <end position="137"/>
    </location>
</feature>
<keyword evidence="1" id="KW-1133">Transmembrane helix</keyword>
<reference evidence="3" key="1">
    <citation type="submission" date="2017-09" db="EMBL/GenBank/DDBJ databases">
        <authorList>
            <person name="Varghese N."/>
            <person name="Submissions S."/>
        </authorList>
    </citation>
    <scope>NUCLEOTIDE SEQUENCE [LARGE SCALE GENOMIC DNA]</scope>
    <source>
        <strain evidence="3">MSL47</strain>
    </source>
</reference>
<organism evidence="2 3">
    <name type="scientific">Orenia metallireducens</name>
    <dbReference type="NCBI Taxonomy" id="1413210"/>
    <lineage>
        <taxon>Bacteria</taxon>
        <taxon>Bacillati</taxon>
        <taxon>Bacillota</taxon>
        <taxon>Clostridia</taxon>
        <taxon>Halanaerobiales</taxon>
        <taxon>Halobacteroidaceae</taxon>
        <taxon>Orenia</taxon>
    </lineage>
</organism>
<dbReference type="InterPro" id="IPR010390">
    <property type="entry name" value="ABC-2_transporter-like"/>
</dbReference>
<dbReference type="OrthoDB" id="9788195at2"/>
<feature type="transmembrane region" description="Helical" evidence="1">
    <location>
        <begin position="231"/>
        <end position="252"/>
    </location>
</feature>
<keyword evidence="3" id="KW-1185">Reference proteome</keyword>
<dbReference type="AlphaFoldDB" id="A0A285I1K2"/>
<sequence length="261" mass="29490">MIHAIKIFLSGVKVALASRMAYRGDFIIRLIVMLIGDLLFPMITLLIYQSGASFPGWNLYEVLLIQAVFMIAKGISFPFFYGMVYNILNKVREGTFDLMLIKPCSILYFSVVSSFNIEYIGSFFGGVTILIYALANLQIGISLISWMNFLVLFAFSILVLLSFTLIMSGTLFKWVGNSRVYEIFNAISTFSLYPNTIYSKAFQNLISYIIPIAMIAFYPAAALLNRLNSGVFYSIIVCCLFFLISRAFWYMMLKNYTSAGG</sequence>
<dbReference type="PANTHER" id="PTHR36833:SF1">
    <property type="entry name" value="INTEGRAL MEMBRANE TRANSPORT PROTEIN"/>
    <property type="match status" value="1"/>
</dbReference>
<dbReference type="Pfam" id="PF06182">
    <property type="entry name" value="ABC2_membrane_6"/>
    <property type="match status" value="1"/>
</dbReference>
<accession>A0A285I1K2</accession>
<protein>
    <submittedName>
        <fullName evidence="2">ABC-2 type transport system permease protein</fullName>
    </submittedName>
</protein>